<sequence>MPNATREVTNAPDHDSTREGHTMRRTTKTVVTMTALTAGLFALPVGIASAQEIPQVQQAAADLDGDGTADLVTLTPLGDGSVQSLRFTVNGVENSVEMPADAYRGVLPLRVTDINGDGSQEVVVTESMGANTATFSVWDRAADGAPRGLTTEDGQPLKLNEGGGAASRVGYECAASATGRDLITLAASNVGTGTDLVYDGSRVRYQVQDGVATPVDDYTITGALAGDPVLDVDTAACA</sequence>
<comment type="caution">
    <text evidence="3">The sequence shown here is derived from an EMBL/GenBank/DDBJ whole genome shotgun (WGS) entry which is preliminary data.</text>
</comment>
<dbReference type="InterPro" id="IPR013517">
    <property type="entry name" value="FG-GAP"/>
</dbReference>
<evidence type="ECO:0000256" key="2">
    <source>
        <dbReference type="SAM" id="MobiDB-lite"/>
    </source>
</evidence>
<dbReference type="Proteomes" id="UP000242444">
    <property type="component" value="Unassembled WGS sequence"/>
</dbReference>
<dbReference type="AlphaFoldDB" id="A0A263CW15"/>
<keyword evidence="4" id="KW-1185">Reference proteome</keyword>
<dbReference type="EMBL" id="NKYE01000023">
    <property type="protein sequence ID" value="OZM70159.1"/>
    <property type="molecule type" value="Genomic_DNA"/>
</dbReference>
<dbReference type="Pfam" id="PF13517">
    <property type="entry name" value="FG-GAP_3"/>
    <property type="match status" value="1"/>
</dbReference>
<name>A0A263CW15_9PSEU</name>
<reference evidence="3 4" key="1">
    <citation type="submission" date="2017-07" db="EMBL/GenBank/DDBJ databases">
        <title>Amycolatopsis antarcticus sp. nov., isolated from the surface of an Antarcticus brown macroalga.</title>
        <authorList>
            <person name="Wang J."/>
            <person name="Leiva S."/>
            <person name="Huang J."/>
            <person name="Huang Y."/>
        </authorList>
    </citation>
    <scope>NUCLEOTIDE SEQUENCE [LARGE SCALE GENOMIC DNA]</scope>
    <source>
        <strain evidence="3 4">AU-G6</strain>
    </source>
</reference>
<gene>
    <name evidence="3" type="ORF">CFN78_26680</name>
</gene>
<feature type="compositionally biased region" description="Basic and acidic residues" evidence="2">
    <location>
        <begin position="12"/>
        <end position="22"/>
    </location>
</feature>
<evidence type="ECO:0000256" key="1">
    <source>
        <dbReference type="ARBA" id="ARBA00022729"/>
    </source>
</evidence>
<proteinExistence type="predicted"/>
<dbReference type="InterPro" id="IPR028994">
    <property type="entry name" value="Integrin_alpha_N"/>
</dbReference>
<dbReference type="SUPFAM" id="SSF69318">
    <property type="entry name" value="Integrin alpha N-terminal domain"/>
    <property type="match status" value="1"/>
</dbReference>
<dbReference type="OrthoDB" id="3678781at2"/>
<dbReference type="RefSeq" id="WP_094865805.1">
    <property type="nucleotide sequence ID" value="NZ_NKYE01000023.1"/>
</dbReference>
<evidence type="ECO:0000313" key="3">
    <source>
        <dbReference type="EMBL" id="OZM70159.1"/>
    </source>
</evidence>
<keyword evidence="1" id="KW-0732">Signal</keyword>
<evidence type="ECO:0000313" key="4">
    <source>
        <dbReference type="Proteomes" id="UP000242444"/>
    </source>
</evidence>
<accession>A0A263CW15</accession>
<organism evidence="3 4">
    <name type="scientific">Amycolatopsis antarctica</name>
    <dbReference type="NCBI Taxonomy" id="1854586"/>
    <lineage>
        <taxon>Bacteria</taxon>
        <taxon>Bacillati</taxon>
        <taxon>Actinomycetota</taxon>
        <taxon>Actinomycetes</taxon>
        <taxon>Pseudonocardiales</taxon>
        <taxon>Pseudonocardiaceae</taxon>
        <taxon>Amycolatopsis</taxon>
    </lineage>
</organism>
<dbReference type="InParanoid" id="A0A263CW15"/>
<evidence type="ECO:0008006" key="5">
    <source>
        <dbReference type="Google" id="ProtNLM"/>
    </source>
</evidence>
<protein>
    <recommendedName>
        <fullName evidence="5">VCBS repeat-containing protein</fullName>
    </recommendedName>
</protein>
<feature type="region of interest" description="Disordered" evidence="2">
    <location>
        <begin position="1"/>
        <end position="26"/>
    </location>
</feature>